<comment type="function">
    <text evidence="5">Involved in formation and maintenance of cell shape.</text>
</comment>
<dbReference type="PANTHER" id="PTHR34138:SF1">
    <property type="entry name" value="CELL SHAPE-DETERMINING PROTEIN MREC"/>
    <property type="match status" value="1"/>
</dbReference>
<evidence type="ECO:0000313" key="9">
    <source>
        <dbReference type="EMBL" id="BCX80757.1"/>
    </source>
</evidence>
<feature type="chain" id="PRO_5043493683" description="Cell shape-determining protein MreC" evidence="7">
    <location>
        <begin position="30"/>
        <end position="289"/>
    </location>
</feature>
<dbReference type="InterPro" id="IPR055342">
    <property type="entry name" value="MreC_beta-barrel_core"/>
</dbReference>
<evidence type="ECO:0000256" key="5">
    <source>
        <dbReference type="PIRNR" id="PIRNR038471"/>
    </source>
</evidence>
<keyword evidence="10" id="KW-1185">Reference proteome</keyword>
<gene>
    <name evidence="9" type="ORF">MIT9_P0333</name>
</gene>
<dbReference type="Gene3D" id="2.40.10.340">
    <property type="entry name" value="Rod shape-determining protein MreC, domain 1"/>
    <property type="match status" value="1"/>
</dbReference>
<reference evidence="10" key="1">
    <citation type="journal article" date="2024" name="Int. J. Syst. Evol. Microbiol.">
        <title>Methylomarinovum tepidoasis sp. nov., a moderately thermophilic methanotroph of the family Methylothermaceae isolated from a deep-sea hydrothermal field.</title>
        <authorList>
            <person name="Hirayama H."/>
            <person name="Takaki Y."/>
            <person name="Abe M."/>
            <person name="Miyazaki M."/>
            <person name="Uematsu K."/>
            <person name="Matsui Y."/>
            <person name="Takai K."/>
        </authorList>
    </citation>
    <scope>NUCLEOTIDE SEQUENCE [LARGE SCALE GENOMIC DNA]</scope>
    <source>
        <strain evidence="10">IT-9</strain>
    </source>
</reference>
<evidence type="ECO:0000259" key="8">
    <source>
        <dbReference type="Pfam" id="PF04085"/>
    </source>
</evidence>
<dbReference type="GO" id="GO:0005886">
    <property type="term" value="C:plasma membrane"/>
    <property type="evidence" value="ECO:0007669"/>
    <property type="project" value="TreeGrafter"/>
</dbReference>
<dbReference type="KEGG" id="mcau:MIT9_P0333"/>
<dbReference type="RefSeq" id="WP_317705707.1">
    <property type="nucleotide sequence ID" value="NZ_AP024714.1"/>
</dbReference>
<evidence type="ECO:0000256" key="7">
    <source>
        <dbReference type="SAM" id="SignalP"/>
    </source>
</evidence>
<feature type="signal peptide" evidence="7">
    <location>
        <begin position="1"/>
        <end position="29"/>
    </location>
</feature>
<evidence type="ECO:0000313" key="10">
    <source>
        <dbReference type="Proteomes" id="UP001321825"/>
    </source>
</evidence>
<protein>
    <recommendedName>
        <fullName evidence="2 5">Cell shape-determining protein MreC</fullName>
    </recommendedName>
    <alternativeName>
        <fullName evidence="4 5">Cell shape protein MreC</fullName>
    </alternativeName>
</protein>
<dbReference type="InterPro" id="IPR042177">
    <property type="entry name" value="Cell/Rod_1"/>
</dbReference>
<evidence type="ECO:0000256" key="2">
    <source>
        <dbReference type="ARBA" id="ARBA00013855"/>
    </source>
</evidence>
<accession>A0AAU9CMR3</accession>
<keyword evidence="3 5" id="KW-0133">Cell shape</keyword>
<comment type="similarity">
    <text evidence="1 5">Belongs to the MreC family.</text>
</comment>
<sequence>MTAKPIFTRGPSLPARLALCVIASLALMAADHHRHLDRLRQGLALTAYPVQWLASTPARIGKALAEQLAAHQVLVAENRALKRQVAELKRRTLKYEALKKENDRLRAFLDNSFKLGEQMLVAELLAVNLVPYEHRVLVNKGSQFGVHVGQPVVSVDGVVGQVVRVTPLTAEVLLITDPNHAIPVQVNRNGLRAIAVGSGEYDRLVLPNLPNNVDIRPGDLLVSSGLGGVFPQGYPVARVTTVAPQPGKHFARVEAKPTTALDRIREVLITWSQNTPSPFLPPTADAARP</sequence>
<dbReference type="PANTHER" id="PTHR34138">
    <property type="entry name" value="CELL SHAPE-DETERMINING PROTEIN MREC"/>
    <property type="match status" value="1"/>
</dbReference>
<name>A0AAU9CMR3_9GAMM</name>
<dbReference type="Pfam" id="PF04085">
    <property type="entry name" value="MreC"/>
    <property type="match status" value="1"/>
</dbReference>
<proteinExistence type="inferred from homology"/>
<evidence type="ECO:0000256" key="6">
    <source>
        <dbReference type="SAM" id="Coils"/>
    </source>
</evidence>
<dbReference type="InterPro" id="IPR042175">
    <property type="entry name" value="Cell/Rod_MreC_2"/>
</dbReference>
<dbReference type="PIRSF" id="PIRSF038471">
    <property type="entry name" value="MreC"/>
    <property type="match status" value="1"/>
</dbReference>
<evidence type="ECO:0000256" key="3">
    <source>
        <dbReference type="ARBA" id="ARBA00022960"/>
    </source>
</evidence>
<dbReference type="GO" id="GO:0008360">
    <property type="term" value="P:regulation of cell shape"/>
    <property type="evidence" value="ECO:0007669"/>
    <property type="project" value="UniProtKB-KW"/>
</dbReference>
<keyword evidence="6" id="KW-0175">Coiled coil</keyword>
<evidence type="ECO:0000256" key="1">
    <source>
        <dbReference type="ARBA" id="ARBA00009369"/>
    </source>
</evidence>
<dbReference type="InterPro" id="IPR007221">
    <property type="entry name" value="MreC"/>
</dbReference>
<dbReference type="EMBL" id="AP024714">
    <property type="protein sequence ID" value="BCX80757.1"/>
    <property type="molecule type" value="Genomic_DNA"/>
</dbReference>
<keyword evidence="7" id="KW-0732">Signal</keyword>
<organism evidence="9 10">
    <name type="scientific">Methylomarinovum caldicuralii</name>
    <dbReference type="NCBI Taxonomy" id="438856"/>
    <lineage>
        <taxon>Bacteria</taxon>
        <taxon>Pseudomonadati</taxon>
        <taxon>Pseudomonadota</taxon>
        <taxon>Gammaproteobacteria</taxon>
        <taxon>Methylococcales</taxon>
        <taxon>Methylothermaceae</taxon>
        <taxon>Methylomarinovum</taxon>
    </lineage>
</organism>
<feature type="domain" description="Rod shape-determining protein MreC beta-barrel core" evidence="8">
    <location>
        <begin position="127"/>
        <end position="270"/>
    </location>
</feature>
<dbReference type="AlphaFoldDB" id="A0AAU9CMR3"/>
<dbReference type="Proteomes" id="UP001321825">
    <property type="component" value="Chromosome"/>
</dbReference>
<feature type="coiled-coil region" evidence="6">
    <location>
        <begin position="71"/>
        <end position="101"/>
    </location>
</feature>
<evidence type="ECO:0000256" key="4">
    <source>
        <dbReference type="ARBA" id="ARBA00032089"/>
    </source>
</evidence>
<dbReference type="Gene3D" id="2.40.10.350">
    <property type="entry name" value="Rod shape-determining protein MreC, domain 2"/>
    <property type="match status" value="1"/>
</dbReference>
<dbReference type="NCBIfam" id="TIGR00219">
    <property type="entry name" value="mreC"/>
    <property type="match status" value="1"/>
</dbReference>